<name>A0ABR2R6R2_9ROSI</name>
<reference evidence="1 2" key="1">
    <citation type="journal article" date="2024" name="G3 (Bethesda)">
        <title>Genome assembly of Hibiscus sabdariffa L. provides insights into metabolisms of medicinal natural products.</title>
        <authorList>
            <person name="Kim T."/>
        </authorList>
    </citation>
    <scope>NUCLEOTIDE SEQUENCE [LARGE SCALE GENOMIC DNA]</scope>
    <source>
        <strain evidence="1">TK-2024</strain>
        <tissue evidence="1">Old leaves</tissue>
    </source>
</reference>
<accession>A0ABR2R6R2</accession>
<proteinExistence type="predicted"/>
<keyword evidence="2" id="KW-1185">Reference proteome</keyword>
<evidence type="ECO:0000313" key="2">
    <source>
        <dbReference type="Proteomes" id="UP001396334"/>
    </source>
</evidence>
<dbReference type="EMBL" id="JBBPBN010000026">
    <property type="protein sequence ID" value="KAK9008637.1"/>
    <property type="molecule type" value="Genomic_DNA"/>
</dbReference>
<sequence length="129" mass="14421">MKLLVKAKDHLDHILSHGDSVKVHEEDDHVERWSQESPKVINANCNISNKSQNSGDLKISSVLAPSINNLEKVTIFGMRVDTIPSLRIEENCDDVSMDSNDVDTGLVNESRQNVLYQADDPSKGHLQEE</sequence>
<organism evidence="1 2">
    <name type="scientific">Hibiscus sabdariffa</name>
    <name type="common">roselle</name>
    <dbReference type="NCBI Taxonomy" id="183260"/>
    <lineage>
        <taxon>Eukaryota</taxon>
        <taxon>Viridiplantae</taxon>
        <taxon>Streptophyta</taxon>
        <taxon>Embryophyta</taxon>
        <taxon>Tracheophyta</taxon>
        <taxon>Spermatophyta</taxon>
        <taxon>Magnoliopsida</taxon>
        <taxon>eudicotyledons</taxon>
        <taxon>Gunneridae</taxon>
        <taxon>Pentapetalae</taxon>
        <taxon>rosids</taxon>
        <taxon>malvids</taxon>
        <taxon>Malvales</taxon>
        <taxon>Malvaceae</taxon>
        <taxon>Malvoideae</taxon>
        <taxon>Hibiscus</taxon>
    </lineage>
</organism>
<evidence type="ECO:0000313" key="1">
    <source>
        <dbReference type="EMBL" id="KAK9008637.1"/>
    </source>
</evidence>
<comment type="caution">
    <text evidence="1">The sequence shown here is derived from an EMBL/GenBank/DDBJ whole genome shotgun (WGS) entry which is preliminary data.</text>
</comment>
<gene>
    <name evidence="1" type="ORF">V6N11_075524</name>
</gene>
<dbReference type="Proteomes" id="UP001396334">
    <property type="component" value="Unassembled WGS sequence"/>
</dbReference>
<protein>
    <submittedName>
        <fullName evidence="1">Uncharacterized protein</fullName>
    </submittedName>
</protein>